<name>A0AAD5QMS4_PARTN</name>
<dbReference type="AlphaFoldDB" id="A0AAD5QMS4"/>
<reference evidence="2" key="1">
    <citation type="submission" date="2021-06" db="EMBL/GenBank/DDBJ databases">
        <title>Parelaphostrongylus tenuis whole genome reference sequence.</title>
        <authorList>
            <person name="Garwood T.J."/>
            <person name="Larsen P.A."/>
            <person name="Fountain-Jones N.M."/>
            <person name="Garbe J.R."/>
            <person name="Macchietto M.G."/>
            <person name="Kania S.A."/>
            <person name="Gerhold R.W."/>
            <person name="Richards J.E."/>
            <person name="Wolf T.M."/>
        </authorList>
    </citation>
    <scope>NUCLEOTIDE SEQUENCE</scope>
    <source>
        <strain evidence="2">MNPRO001-30</strain>
        <tissue evidence="2">Meninges</tissue>
    </source>
</reference>
<gene>
    <name evidence="2" type="ORF">KIN20_013691</name>
</gene>
<dbReference type="Proteomes" id="UP001196413">
    <property type="component" value="Unassembled WGS sequence"/>
</dbReference>
<feature type="region of interest" description="Disordered" evidence="1">
    <location>
        <begin position="170"/>
        <end position="195"/>
    </location>
</feature>
<dbReference type="PANTHER" id="PTHR13950:SF9">
    <property type="entry name" value="RABCONNECTIN-3A"/>
    <property type="match status" value="1"/>
</dbReference>
<evidence type="ECO:0000256" key="1">
    <source>
        <dbReference type="SAM" id="MobiDB-lite"/>
    </source>
</evidence>
<protein>
    <submittedName>
        <fullName evidence="2">Uncharacterized protein</fullName>
    </submittedName>
</protein>
<dbReference type="GO" id="GO:0007035">
    <property type="term" value="P:vacuolar acidification"/>
    <property type="evidence" value="ECO:0007669"/>
    <property type="project" value="TreeGrafter"/>
</dbReference>
<keyword evidence="3" id="KW-1185">Reference proteome</keyword>
<evidence type="ECO:0000313" key="3">
    <source>
        <dbReference type="Proteomes" id="UP001196413"/>
    </source>
</evidence>
<dbReference type="EMBL" id="JAHQIW010002671">
    <property type="protein sequence ID" value="KAJ1356067.1"/>
    <property type="molecule type" value="Genomic_DNA"/>
</dbReference>
<organism evidence="2 3">
    <name type="scientific">Parelaphostrongylus tenuis</name>
    <name type="common">Meningeal worm</name>
    <dbReference type="NCBI Taxonomy" id="148309"/>
    <lineage>
        <taxon>Eukaryota</taxon>
        <taxon>Metazoa</taxon>
        <taxon>Ecdysozoa</taxon>
        <taxon>Nematoda</taxon>
        <taxon>Chromadorea</taxon>
        <taxon>Rhabditida</taxon>
        <taxon>Rhabditina</taxon>
        <taxon>Rhabditomorpha</taxon>
        <taxon>Strongyloidea</taxon>
        <taxon>Metastrongylidae</taxon>
        <taxon>Parelaphostrongylus</taxon>
    </lineage>
</organism>
<dbReference type="InterPro" id="IPR052208">
    <property type="entry name" value="DmX-like/RAVE_component"/>
</dbReference>
<evidence type="ECO:0000313" key="2">
    <source>
        <dbReference type="EMBL" id="KAJ1356067.1"/>
    </source>
</evidence>
<comment type="caution">
    <text evidence="2">The sequence shown here is derived from an EMBL/GenBank/DDBJ whole genome shotgun (WGS) entry which is preliminary data.</text>
</comment>
<proteinExistence type="predicted"/>
<sequence>MFVSSPLSFIENQCYDLLTTIADLTTVPDIDNHLEKAYKLYNLSQGLSSSLYQSLCDMDQFIAPSTARSDHRLSALTWRVRAYTANDVGISTPPAKWPGVNSLVALLSREKDDEAPHLRHVLAECFIAITMSLFCFALAAYDSRWLYRLVAHEMDAVQFSLIFGGGGDKKVRHGPPVRPPRPSAPRTRDSSSVPDAEALRSKLHAKVFGADAVQSGSSSGQTSPVVETTVTKWIPPQKNIVQFSLIRDELGVNFDSDDESGKSITSDLEEDRCVLSILSTVE</sequence>
<dbReference type="PANTHER" id="PTHR13950">
    <property type="entry name" value="RABCONNECTIN-RELATED"/>
    <property type="match status" value="1"/>
</dbReference>
<accession>A0AAD5QMS4</accession>
<dbReference type="GO" id="GO:0043291">
    <property type="term" value="C:RAVE complex"/>
    <property type="evidence" value="ECO:0007669"/>
    <property type="project" value="TreeGrafter"/>
</dbReference>